<evidence type="ECO:0000313" key="2">
    <source>
        <dbReference type="EMBL" id="QIB33356.1"/>
    </source>
</evidence>
<organism evidence="2 3">
    <name type="scientific">Ancylobacter pratisalsi</name>
    <dbReference type="NCBI Taxonomy" id="1745854"/>
    <lineage>
        <taxon>Bacteria</taxon>
        <taxon>Pseudomonadati</taxon>
        <taxon>Pseudomonadota</taxon>
        <taxon>Alphaproteobacteria</taxon>
        <taxon>Hyphomicrobiales</taxon>
        <taxon>Xanthobacteraceae</taxon>
        <taxon>Ancylobacter</taxon>
    </lineage>
</organism>
<dbReference type="EMBL" id="CP048630">
    <property type="protein sequence ID" value="QIB33356.1"/>
    <property type="molecule type" value="Genomic_DNA"/>
</dbReference>
<keyword evidence="3" id="KW-1185">Reference proteome</keyword>
<sequence length="212" mass="21940">MPLAKIPATPLARFHGWLPGRVLLPLGFAAMLAVGTYLVGTSPSDPSANTALNRAAPPDVVRVISSSSATGDAATTAAATAPLSAPTYVRAIAPDAVYRPTRAHGTAEGARQASGSRLAGQEAREDVSMPSGVERFDDCGAACDTRDPLVVHSSYPAGMGPSQAQPQPAKAEDDQWLDLPAPGEMFDRAVEGTEAAYDTLKDAVGGVVQRFR</sequence>
<feature type="region of interest" description="Disordered" evidence="1">
    <location>
        <begin position="103"/>
        <end position="132"/>
    </location>
</feature>
<dbReference type="KEGG" id="apra:G3A50_06245"/>
<protein>
    <submittedName>
        <fullName evidence="2">Uncharacterized protein</fullName>
    </submittedName>
</protein>
<evidence type="ECO:0000313" key="3">
    <source>
        <dbReference type="Proteomes" id="UP000464751"/>
    </source>
</evidence>
<gene>
    <name evidence="2" type="ORF">G3A50_06245</name>
</gene>
<name>A0A6P1YKX3_9HYPH</name>
<dbReference type="AlphaFoldDB" id="A0A6P1YKX3"/>
<dbReference type="Proteomes" id="UP000464751">
    <property type="component" value="Chromosome"/>
</dbReference>
<dbReference type="RefSeq" id="WP_163074453.1">
    <property type="nucleotide sequence ID" value="NZ_CP048630.1"/>
</dbReference>
<reference evidence="2 3" key="1">
    <citation type="submission" date="2020-02" db="EMBL/GenBank/DDBJ databases">
        <authorList>
            <person name="Li G."/>
        </authorList>
    </citation>
    <scope>NUCLEOTIDE SEQUENCE [LARGE SCALE GENOMIC DNA]</scope>
    <source>
        <strain evidence="2 3">DSM 102029</strain>
    </source>
</reference>
<accession>A0A6P1YKX3</accession>
<proteinExistence type="predicted"/>
<evidence type="ECO:0000256" key="1">
    <source>
        <dbReference type="SAM" id="MobiDB-lite"/>
    </source>
</evidence>